<dbReference type="AlphaFoldDB" id="F0S6P7"/>
<sequence length="123" mass="14227">MENQFLDLEKKYWKAMEEHDYATVKDLTRFPCVLASKRGANSIDEPTFKKMFESAAGMSMKINSFNNVVLQQVNESTVILAYTIEIEKEKIYECVCSSTWIKQNDRWICASHSEADLDKDSIN</sequence>
<dbReference type="OrthoDB" id="121974at2"/>
<dbReference type="EMBL" id="CP002545">
    <property type="protein sequence ID" value="ADY51123.1"/>
    <property type="molecule type" value="Genomic_DNA"/>
</dbReference>
<dbReference type="Proteomes" id="UP000000310">
    <property type="component" value="Chromosome"/>
</dbReference>
<dbReference type="Gene3D" id="3.10.450.50">
    <property type="match status" value="1"/>
</dbReference>
<name>F0S6P7_PSESL</name>
<dbReference type="InterPro" id="IPR032710">
    <property type="entry name" value="NTF2-like_dom_sf"/>
</dbReference>
<accession>F0S6P7</accession>
<organism evidence="1 2">
    <name type="scientific">Pseudopedobacter saltans (strain ATCC 51119 / DSM 12145 / JCM 21818 / CCUG 39354 / LMG 10337 / NBRC 100064 / NCIMB 13643)</name>
    <name type="common">Pedobacter saltans</name>
    <dbReference type="NCBI Taxonomy" id="762903"/>
    <lineage>
        <taxon>Bacteria</taxon>
        <taxon>Pseudomonadati</taxon>
        <taxon>Bacteroidota</taxon>
        <taxon>Sphingobacteriia</taxon>
        <taxon>Sphingobacteriales</taxon>
        <taxon>Sphingobacteriaceae</taxon>
        <taxon>Pseudopedobacter</taxon>
    </lineage>
</organism>
<dbReference type="HOGENOM" id="CLU_141685_0_0_10"/>
<dbReference type="STRING" id="762903.Pedsa_0543"/>
<gene>
    <name evidence="1" type="ordered locus">Pedsa_0543</name>
</gene>
<reference evidence="1 2" key="1">
    <citation type="journal article" date="2011" name="Stand. Genomic Sci.">
        <title>Complete genome sequence of the gliding, heparinolytic Pedobacter saltans type strain (113).</title>
        <authorList>
            <person name="Liolios K."/>
            <person name="Sikorski J."/>
            <person name="Lu M."/>
            <person name="Nolan M."/>
            <person name="Lapidus A."/>
            <person name="Lucas S."/>
            <person name="Hammon N."/>
            <person name="Deshpande S."/>
            <person name="Cheng J.F."/>
            <person name="Tapia R."/>
            <person name="Han C."/>
            <person name="Goodwin L."/>
            <person name="Pitluck S."/>
            <person name="Huntemann M."/>
            <person name="Ivanova N."/>
            <person name="Pagani I."/>
            <person name="Mavromatis K."/>
            <person name="Ovchinikova G."/>
            <person name="Pati A."/>
            <person name="Chen A."/>
            <person name="Palaniappan K."/>
            <person name="Land M."/>
            <person name="Hauser L."/>
            <person name="Brambilla E.M."/>
            <person name="Kotsyurbenko O."/>
            <person name="Rohde M."/>
            <person name="Tindall B.J."/>
            <person name="Abt B."/>
            <person name="Goker M."/>
            <person name="Detter J.C."/>
            <person name="Woyke T."/>
            <person name="Bristow J."/>
            <person name="Eisen J.A."/>
            <person name="Markowitz V."/>
            <person name="Hugenholtz P."/>
            <person name="Klenk H.P."/>
            <person name="Kyrpides N.C."/>
        </authorList>
    </citation>
    <scope>NUCLEOTIDE SEQUENCE [LARGE SCALE GENOMIC DNA]</scope>
    <source>
        <strain evidence="2">ATCC 51119 / DSM 12145 / JCM 21818 / LMG 10337 / NBRC 100064 / NCIMB 13643</strain>
    </source>
</reference>
<evidence type="ECO:0000313" key="2">
    <source>
        <dbReference type="Proteomes" id="UP000000310"/>
    </source>
</evidence>
<dbReference type="RefSeq" id="WP_013631626.1">
    <property type="nucleotide sequence ID" value="NC_015177.1"/>
</dbReference>
<protein>
    <recommendedName>
        <fullName evidence="3">DUF4440 domain-containing protein</fullName>
    </recommendedName>
</protein>
<evidence type="ECO:0000313" key="1">
    <source>
        <dbReference type="EMBL" id="ADY51123.1"/>
    </source>
</evidence>
<dbReference type="KEGG" id="psn:Pedsa_0543"/>
<reference evidence="2" key="2">
    <citation type="submission" date="2011-02" db="EMBL/GenBank/DDBJ databases">
        <title>The complete genome of Pedobacter saltans DSM 12145.</title>
        <authorList>
            <consortium name="US DOE Joint Genome Institute (JGI-PGF)"/>
            <person name="Lucas S."/>
            <person name="Copeland A."/>
            <person name="Lapidus A."/>
            <person name="Bruce D."/>
            <person name="Goodwin L."/>
            <person name="Pitluck S."/>
            <person name="Kyrpides N."/>
            <person name="Mavromatis K."/>
            <person name="Pagani I."/>
            <person name="Ivanova N."/>
            <person name="Ovchinnikova G."/>
            <person name="Lu M."/>
            <person name="Detter J.C."/>
            <person name="Han C."/>
            <person name="Land M."/>
            <person name="Hauser L."/>
            <person name="Markowitz V."/>
            <person name="Cheng J.-F."/>
            <person name="Hugenholtz P."/>
            <person name="Woyke T."/>
            <person name="Wu D."/>
            <person name="Tindall B."/>
            <person name="Pomrenke H.G."/>
            <person name="Brambilla E."/>
            <person name="Klenk H.-P."/>
            <person name="Eisen J.A."/>
        </authorList>
    </citation>
    <scope>NUCLEOTIDE SEQUENCE [LARGE SCALE GENOMIC DNA]</scope>
    <source>
        <strain evidence="2">ATCC 51119 / DSM 12145 / JCM 21818 / LMG 10337 / NBRC 100064 / NCIMB 13643</strain>
    </source>
</reference>
<dbReference type="SUPFAM" id="SSF54427">
    <property type="entry name" value="NTF2-like"/>
    <property type="match status" value="1"/>
</dbReference>
<keyword evidence="2" id="KW-1185">Reference proteome</keyword>
<evidence type="ECO:0008006" key="3">
    <source>
        <dbReference type="Google" id="ProtNLM"/>
    </source>
</evidence>
<proteinExistence type="predicted"/>